<keyword evidence="2" id="KW-1185">Reference proteome</keyword>
<organism evidence="1 2">
    <name type="scientific">Rheinheimera pacifica</name>
    <dbReference type="NCBI Taxonomy" id="173990"/>
    <lineage>
        <taxon>Bacteria</taxon>
        <taxon>Pseudomonadati</taxon>
        <taxon>Pseudomonadota</taxon>
        <taxon>Gammaproteobacteria</taxon>
        <taxon>Chromatiales</taxon>
        <taxon>Chromatiaceae</taxon>
        <taxon>Rheinheimera</taxon>
    </lineage>
</organism>
<evidence type="ECO:0000313" key="1">
    <source>
        <dbReference type="EMBL" id="SEI13181.1"/>
    </source>
</evidence>
<dbReference type="AlphaFoldDB" id="A0A1H6NDH6"/>
<dbReference type="Proteomes" id="UP000199371">
    <property type="component" value="Unassembled WGS sequence"/>
</dbReference>
<dbReference type="EMBL" id="FNXF01000027">
    <property type="protein sequence ID" value="SEI13181.1"/>
    <property type="molecule type" value="Genomic_DNA"/>
</dbReference>
<sequence>MGIYIAQCDIMDMIIEILSKNGPSLSSDIVQELVEKHRLSSVAARKQVSRARGDVHKLEGLPLPRNVKFVYLKKDYRSPFYWKALYKAFKETNSAYWHAIAAIKERNGIMPFKHFLIACGSPLRQQKHIPPEKILQRLEIHDILKTVEISGIGRCIVLAEKVQDVPILEPELRARLVAEKILISAVTQWAKNLGLVSFNLIKNRDEEELPTVSTTLWDVAGPSYISALINVSKTDKSKIKQGFLACDILLNKSISEDGIQPFIRKCNTLRGLSNVGRCIQMFIANDYHQVAFQQAKNEGILPATVETLFGKDVAQGLVSLLKTLEGVAQSVSIDPERFNTLFDQLGKIEGAVGNLRGALFEYFSANVVEKAFRTDSIKLNQICKTSDGKSAESDIVAELNDGKVFFVECKGHQPNGTVSDEEIQKWLNTRIPTLRAYALRHPDWKDKRLSFAIWTTGKFSDHSLALLALAESKTLKYEISHLDAEGLLPVIKSCNDMGLLKTYFKCFLDYPLKKLERQWIES</sequence>
<dbReference type="OrthoDB" id="735874at2"/>
<reference evidence="2" key="1">
    <citation type="submission" date="2016-10" db="EMBL/GenBank/DDBJ databases">
        <authorList>
            <person name="Varghese N."/>
            <person name="Submissions S."/>
        </authorList>
    </citation>
    <scope>NUCLEOTIDE SEQUENCE [LARGE SCALE GENOMIC DNA]</scope>
    <source>
        <strain evidence="2">DSM 17616</strain>
    </source>
</reference>
<gene>
    <name evidence="1" type="ORF">SAMN05660691_04060</name>
</gene>
<name>A0A1H6NDH6_9GAMM</name>
<evidence type="ECO:0008006" key="3">
    <source>
        <dbReference type="Google" id="ProtNLM"/>
    </source>
</evidence>
<protein>
    <recommendedName>
        <fullName evidence="3">Restriction endonuclease</fullName>
    </recommendedName>
</protein>
<evidence type="ECO:0000313" key="2">
    <source>
        <dbReference type="Proteomes" id="UP000199371"/>
    </source>
</evidence>
<proteinExistence type="predicted"/>
<accession>A0A1H6NDH6</accession>